<name>A0ACC2ZRG1_9EURO</name>
<protein>
    <submittedName>
        <fullName evidence="1">Uncharacterized protein</fullName>
    </submittedName>
</protein>
<evidence type="ECO:0000313" key="1">
    <source>
        <dbReference type="EMBL" id="KAJ9650050.1"/>
    </source>
</evidence>
<comment type="caution">
    <text evidence="1">The sequence shown here is derived from an EMBL/GenBank/DDBJ whole genome shotgun (WGS) entry which is preliminary data.</text>
</comment>
<organism evidence="1 2">
    <name type="scientific">Neophaeococcomyces mojaviensis</name>
    <dbReference type="NCBI Taxonomy" id="3383035"/>
    <lineage>
        <taxon>Eukaryota</taxon>
        <taxon>Fungi</taxon>
        <taxon>Dikarya</taxon>
        <taxon>Ascomycota</taxon>
        <taxon>Pezizomycotina</taxon>
        <taxon>Eurotiomycetes</taxon>
        <taxon>Chaetothyriomycetidae</taxon>
        <taxon>Chaetothyriales</taxon>
        <taxon>Chaetothyriales incertae sedis</taxon>
        <taxon>Neophaeococcomyces</taxon>
    </lineage>
</organism>
<reference evidence="1" key="1">
    <citation type="submission" date="2022-10" db="EMBL/GenBank/DDBJ databases">
        <title>Culturing micro-colonial fungi from biological soil crusts in the Mojave desert and describing Neophaeococcomyces mojavensis, and introducing the new genera and species Taxawa tesnikishii.</title>
        <authorList>
            <person name="Kurbessoian T."/>
            <person name="Stajich J.E."/>
        </authorList>
    </citation>
    <scope>NUCLEOTIDE SEQUENCE</scope>
    <source>
        <strain evidence="1">JES_112</strain>
    </source>
</reference>
<gene>
    <name evidence="1" type="ORF">H2198_010628</name>
</gene>
<sequence length="448" mass="49799">MVCYVSTPLPRLTETVSLAVGGNGFVDLEISRPQTHLKRNKILVHLPAGPFPNGSAPKPTAIFGIKDIAKDFSDTTLINLRYRLSSQSAQQELDHRFPTPIHDVFAAWDYITDHHSPHNHGFSNNRQPKICLYGANIGGALALTLALTNPAQIHAVAIEEPLVDWPILDELADVGSNESSSTLPIRMKSATRKHGEREALAVAAEALIKLRTNLFRTPSGYFDSFASPTLFLRAPGRDTPITKTAAPLEEELVVVDGATIRYGEEEDEIGLVEYDGNAFGPYDDDWHTVEIPNHARRHSILKTANAVDTSLSADDSNESTEQPTTDLSYWTAESVPEQSPAPPRRRKVLRRWPPVAQLEDVVLPYVNIILSHSQPPNLSDSGEAHYTDISPVVRTQGIELLELLRRACFWGREKGVAEERVILMELDVDDPNRRDHVIEYLRSRLNNA</sequence>
<keyword evidence="2" id="KW-1185">Reference proteome</keyword>
<accession>A0ACC2ZRG1</accession>
<proteinExistence type="predicted"/>
<dbReference type="Proteomes" id="UP001172386">
    <property type="component" value="Unassembled WGS sequence"/>
</dbReference>
<dbReference type="EMBL" id="JAPDRQ010000394">
    <property type="protein sequence ID" value="KAJ9650050.1"/>
    <property type="molecule type" value="Genomic_DNA"/>
</dbReference>
<evidence type="ECO:0000313" key="2">
    <source>
        <dbReference type="Proteomes" id="UP001172386"/>
    </source>
</evidence>